<dbReference type="GO" id="GO:0005615">
    <property type="term" value="C:extracellular space"/>
    <property type="evidence" value="ECO:0007669"/>
    <property type="project" value="TreeGrafter"/>
</dbReference>
<keyword evidence="7" id="KW-0325">Glycoprotein</keyword>
<protein>
    <submittedName>
        <fullName evidence="11">Complement factor H</fullName>
    </submittedName>
</protein>
<reference evidence="12" key="1">
    <citation type="submission" date="2012-07" db="EMBL/GenBank/DDBJ databases">
        <title>Genome of the Chinese tree shrew, a rising model animal genetically related to primates.</title>
        <authorList>
            <person name="Zhang G."/>
            <person name="Fan Y."/>
            <person name="Yao Y."/>
            <person name="Huang Z."/>
        </authorList>
    </citation>
    <scope>NUCLEOTIDE SEQUENCE [LARGE SCALE GENOMIC DNA]</scope>
</reference>
<dbReference type="PANTHER" id="PTHR45785:SF7">
    <property type="entry name" value="COMPLEMENT FACTOR H"/>
    <property type="match status" value="1"/>
</dbReference>
<feature type="domain" description="Sushi" evidence="10">
    <location>
        <begin position="150"/>
        <end position="208"/>
    </location>
</feature>
<sequence>MATMLLLLSAVLILWASCASGQGGTCDFPDIKHGKIYDENSYKDTFPVPIGRHFYYTCDHSFVSSSQSLWSRINCTEEGWLPTPKCRRQCFFPWVENGQSASSGQIHLEGEAARIVCNAGYSLPDNQSSTTCAEGGWSTPPKCSPTYFSGKCGPPPPIDNGDITSFPLREYPSGSSVEYQCQSWYQLEGPKKITCKRGEWSEPPKCLARQDSVLTHLGTATMLLLLSAVLILWASCANGQVKPCDRPQIKHGDLDYNAKYKYYPVPLGTSVYYSCEDGFLPPSEYYWGSLKCTQEGWLPAVPCLRQCTFSYVENGKYPYFSKTYVQGQSVKVECYRGYSLPDQQTSITCTEDGWSPPPKCTRIKTCSKSEIEVENGFLSESTNTYTVNAVTQYKCKPGYVTEDGEESGSITCLQSGWSAQPRCIKSCDEPLFENARATRNFTWFKVKDEVEYECRSGYENRDRHTKGSIVCGDSGWSDTASCSEIECRIPEMEQNLLADPKKDKYRVGDVLKFSCRQRLTRVGPDSVQCYPFGWSPDVPVCKAEVRVCGPPPQLLNGDAKKTRKAEYTHGDQVEYHCNTGFLMKGPKKIQCVDGTWTSLPMCIEERSTCGDIPELDHGYVQTSDPPYRHGDSVEFSCRETFTMIGHGTVTCVKGTWTQLPSCVATNLLEKCKTSRLIIINANPTSKVEFDHNQNISYKCRGKAESKHSVCINGRWDPEVTCTEVPVQLCPPPPQIPNAQDMKTTVNYQDGEKVSVLCQEGYLIQEAEEMVCKDGKWQSLPRCVERMPCSQLPEINHGTLILPRSSEKSQRTNEPSSYPHGTKLSYVCDDGFRMSEGDEITCYMGKWSSPQCVGLPCDPPSIPNGVVPHQLETYQFGDEVAYTCSEGYGTNGPAFIKCLGGKWSDSPECIKTDCVGLPMFPDATPVKEEKASYRSGEQVIYKCPTNYQFVGSNFITCINGRWIGKPTCKDMSCGNPPTVKNGRMTSEPKTKYPPGDRVRYECNRSFYIFGGIEVNCLNGNWTNPPQCRDSSGKCGPPPPIDNGDITSFPMPEYPPGSSVEYQCESLYVLEGPKKITCRRGQWSEPPKCLDACVISEEIMGRHNIALKWKPNQKLYSRTGDFVEFSCKRGYYPTHSQAFRVQCRNGQLPYPSCAKR</sequence>
<evidence type="ECO:0000256" key="6">
    <source>
        <dbReference type="ARBA" id="ARBA00023157"/>
    </source>
</evidence>
<keyword evidence="3 8" id="KW-0768">Sushi</keyword>
<feature type="signal peptide" evidence="9">
    <location>
        <begin position="1"/>
        <end position="21"/>
    </location>
</feature>
<dbReference type="SMART" id="SM00032">
    <property type="entry name" value="CCP"/>
    <property type="match status" value="18"/>
</dbReference>
<feature type="disulfide bond" evidence="8">
    <location>
        <begin position="152"/>
        <end position="195"/>
    </location>
</feature>
<dbReference type="FunCoup" id="L9K5A9">
    <property type="interactions" value="121"/>
</dbReference>
<reference evidence="12" key="2">
    <citation type="journal article" date="2013" name="Nat. Commun.">
        <title>Genome of the Chinese tree shrew.</title>
        <authorList>
            <person name="Fan Y."/>
            <person name="Huang Z.Y."/>
            <person name="Cao C.C."/>
            <person name="Chen C.S."/>
            <person name="Chen Y.X."/>
            <person name="Fan D.D."/>
            <person name="He J."/>
            <person name="Hou H.L."/>
            <person name="Hu L."/>
            <person name="Hu X.T."/>
            <person name="Jiang X.T."/>
            <person name="Lai R."/>
            <person name="Lang Y.S."/>
            <person name="Liang B."/>
            <person name="Liao S.G."/>
            <person name="Mu D."/>
            <person name="Ma Y.Y."/>
            <person name="Niu Y.Y."/>
            <person name="Sun X.Q."/>
            <person name="Xia J.Q."/>
            <person name="Xiao J."/>
            <person name="Xiong Z.Q."/>
            <person name="Xu L."/>
            <person name="Yang L."/>
            <person name="Zhang Y."/>
            <person name="Zhao W."/>
            <person name="Zhao X.D."/>
            <person name="Zheng Y.T."/>
            <person name="Zhou J.M."/>
            <person name="Zhu Y.B."/>
            <person name="Zhang G.J."/>
            <person name="Wang J."/>
            <person name="Yao Y.G."/>
        </authorList>
    </citation>
    <scope>NUCLEOTIDE SEQUENCE [LARGE SCALE GENOMIC DNA]</scope>
</reference>
<feature type="domain" description="Sushi" evidence="10">
    <location>
        <begin position="970"/>
        <end position="1028"/>
    </location>
</feature>
<keyword evidence="5" id="KW-0677">Repeat</keyword>
<dbReference type="STRING" id="246437.L9K5A9"/>
<dbReference type="FunFam" id="2.10.70.10:FF:000041">
    <property type="entry name" value="Complement factor H"/>
    <property type="match status" value="1"/>
</dbReference>
<dbReference type="InterPro" id="IPR000436">
    <property type="entry name" value="Sushi_SCR_CCP_dom"/>
</dbReference>
<feature type="disulfide bond" evidence="8">
    <location>
        <begin position="972"/>
        <end position="1015"/>
    </location>
</feature>
<feature type="domain" description="Sushi" evidence="10">
    <location>
        <begin position="546"/>
        <end position="604"/>
    </location>
</feature>
<dbReference type="AlphaFoldDB" id="L9K5A9"/>
<feature type="disulfide bond" evidence="8">
    <location>
        <begin position="1033"/>
        <end position="1076"/>
    </location>
</feature>
<dbReference type="GO" id="GO:0006956">
    <property type="term" value="P:complement activation"/>
    <property type="evidence" value="ECO:0007669"/>
    <property type="project" value="TreeGrafter"/>
</dbReference>
<dbReference type="PANTHER" id="PTHR45785">
    <property type="entry name" value="COMPLEMENT FACTOR H-RELATED"/>
    <property type="match status" value="1"/>
</dbReference>
<proteinExistence type="predicted"/>
<dbReference type="InterPro" id="IPR035976">
    <property type="entry name" value="Sushi/SCR/CCP_sf"/>
</dbReference>
<dbReference type="PROSITE" id="PS50923">
    <property type="entry name" value="SUSHI"/>
    <property type="match status" value="13"/>
</dbReference>
<dbReference type="SUPFAM" id="SSF57535">
    <property type="entry name" value="Complement control module/SCR domain"/>
    <property type="match status" value="15"/>
</dbReference>
<dbReference type="FunFam" id="2.10.70.10:FF:000060">
    <property type="entry name" value="Complement inhibitory factor H"/>
    <property type="match status" value="1"/>
</dbReference>
<organism evidence="11 12">
    <name type="scientific">Tupaia chinensis</name>
    <name type="common">Chinese tree shrew</name>
    <name type="synonym">Tupaia belangeri chinensis</name>
    <dbReference type="NCBI Taxonomy" id="246437"/>
    <lineage>
        <taxon>Eukaryota</taxon>
        <taxon>Metazoa</taxon>
        <taxon>Chordata</taxon>
        <taxon>Craniata</taxon>
        <taxon>Vertebrata</taxon>
        <taxon>Euteleostomi</taxon>
        <taxon>Mammalia</taxon>
        <taxon>Eutheria</taxon>
        <taxon>Euarchontoglires</taxon>
        <taxon>Scandentia</taxon>
        <taxon>Tupaiidae</taxon>
        <taxon>Tupaia</taxon>
    </lineage>
</organism>
<feature type="domain" description="Sushi" evidence="10">
    <location>
        <begin position="364"/>
        <end position="425"/>
    </location>
</feature>
<keyword evidence="6 8" id="KW-1015">Disulfide bond</keyword>
<dbReference type="eggNOG" id="ENOG502QVSB">
    <property type="taxonomic scope" value="Eukaryota"/>
</dbReference>
<feature type="domain" description="Sushi" evidence="10">
    <location>
        <begin position="727"/>
        <end position="784"/>
    </location>
</feature>
<feature type="domain" description="Sushi" evidence="10">
    <location>
        <begin position="607"/>
        <end position="664"/>
    </location>
</feature>
<feature type="domain" description="Sushi" evidence="10">
    <location>
        <begin position="485"/>
        <end position="543"/>
    </location>
</feature>
<feature type="domain" description="Sushi" evidence="10">
    <location>
        <begin position="911"/>
        <end position="969"/>
    </location>
</feature>
<keyword evidence="2" id="KW-0964">Secreted</keyword>
<dbReference type="FunFam" id="2.10.70.10:FF:000026">
    <property type="entry name" value="Complement inhibitory factor H"/>
    <property type="match status" value="6"/>
</dbReference>
<evidence type="ECO:0000256" key="2">
    <source>
        <dbReference type="ARBA" id="ARBA00022525"/>
    </source>
</evidence>
<feature type="domain" description="Sushi" evidence="10">
    <location>
        <begin position="1031"/>
        <end position="1089"/>
    </location>
</feature>
<evidence type="ECO:0000259" key="10">
    <source>
        <dbReference type="PROSITE" id="PS50923"/>
    </source>
</evidence>
<dbReference type="InParanoid" id="L9K5A9"/>
<dbReference type="CDD" id="cd00033">
    <property type="entry name" value="CCP"/>
    <property type="match status" value="12"/>
</dbReference>
<feature type="domain" description="Sushi" evidence="10">
    <location>
        <begin position="88"/>
        <end position="145"/>
    </location>
</feature>
<evidence type="ECO:0000256" key="9">
    <source>
        <dbReference type="SAM" id="SignalP"/>
    </source>
</evidence>
<dbReference type="GO" id="GO:0001851">
    <property type="term" value="F:complement component C3b binding"/>
    <property type="evidence" value="ECO:0007669"/>
    <property type="project" value="TreeGrafter"/>
</dbReference>
<dbReference type="Proteomes" id="UP000011518">
    <property type="component" value="Unassembled WGS sequence"/>
</dbReference>
<name>L9K5A9_TUPCH</name>
<feature type="disulfide bond" evidence="8">
    <location>
        <begin position="913"/>
        <end position="956"/>
    </location>
</feature>
<evidence type="ECO:0000256" key="3">
    <source>
        <dbReference type="ARBA" id="ARBA00022659"/>
    </source>
</evidence>
<evidence type="ECO:0000256" key="1">
    <source>
        <dbReference type="ARBA" id="ARBA00004613"/>
    </source>
</evidence>
<evidence type="ECO:0000256" key="4">
    <source>
        <dbReference type="ARBA" id="ARBA00022729"/>
    </source>
</evidence>
<accession>L9K5A9</accession>
<gene>
    <name evidence="11" type="ORF">TREES_T100021588</name>
</gene>
<dbReference type="EMBL" id="KB320907">
    <property type="protein sequence ID" value="ELW57876.1"/>
    <property type="molecule type" value="Genomic_DNA"/>
</dbReference>
<keyword evidence="12" id="KW-1185">Reference proteome</keyword>
<evidence type="ECO:0000256" key="7">
    <source>
        <dbReference type="ARBA" id="ARBA00023180"/>
    </source>
</evidence>
<evidence type="ECO:0000256" key="5">
    <source>
        <dbReference type="ARBA" id="ARBA00022737"/>
    </source>
</evidence>
<comment type="subcellular location">
    <subcellularLocation>
        <location evidence="1">Secreted</location>
    </subcellularLocation>
</comment>
<dbReference type="Gene3D" id="2.10.70.10">
    <property type="entry name" value="Complement Module, domain 1"/>
    <property type="match status" value="18"/>
</dbReference>
<evidence type="ECO:0000313" key="11">
    <source>
        <dbReference type="EMBL" id="ELW57876.1"/>
    </source>
</evidence>
<evidence type="ECO:0000313" key="12">
    <source>
        <dbReference type="Proteomes" id="UP000011518"/>
    </source>
</evidence>
<dbReference type="FunFam" id="2.10.70.10:FF:000054">
    <property type="entry name" value="Complement inhibitory factor H"/>
    <property type="match status" value="1"/>
</dbReference>
<feature type="domain" description="Sushi" evidence="10">
    <location>
        <begin position="786"/>
        <end position="853"/>
    </location>
</feature>
<feature type="chain" id="PRO_5003999811" evidence="9">
    <location>
        <begin position="22"/>
        <end position="1154"/>
    </location>
</feature>
<feature type="disulfide bond" evidence="8">
    <location>
        <begin position="548"/>
        <end position="591"/>
    </location>
</feature>
<keyword evidence="4 9" id="KW-0732">Signal</keyword>
<feature type="domain" description="Sushi" evidence="10">
    <location>
        <begin position="305"/>
        <end position="362"/>
    </location>
</feature>
<dbReference type="InterPro" id="IPR051503">
    <property type="entry name" value="ComplSys_Reg/VirEntry_Med"/>
</dbReference>
<dbReference type="Pfam" id="PF00084">
    <property type="entry name" value="Sushi"/>
    <property type="match status" value="16"/>
</dbReference>
<comment type="caution">
    <text evidence="8">Lacks conserved residue(s) required for the propagation of feature annotation.</text>
</comment>
<feature type="domain" description="Sushi" evidence="10">
    <location>
        <begin position="854"/>
        <end position="910"/>
    </location>
</feature>
<evidence type="ECO:0000256" key="8">
    <source>
        <dbReference type="PROSITE-ProRule" id="PRU00302"/>
    </source>
</evidence>